<dbReference type="OrthoDB" id="8909183at2759"/>
<dbReference type="PANTHER" id="PTHR38502">
    <property type="entry name" value="OVEREXPRESSED IN COLON CARCINOMA 1 PROTEIN"/>
    <property type="match status" value="1"/>
</dbReference>
<feature type="region of interest" description="Disordered" evidence="2">
    <location>
        <begin position="27"/>
        <end position="65"/>
    </location>
</feature>
<feature type="region of interest" description="Disordered" evidence="2">
    <location>
        <begin position="96"/>
        <end position="116"/>
    </location>
</feature>
<evidence type="ECO:0000256" key="1">
    <source>
        <dbReference type="ARBA" id="ARBA00005237"/>
    </source>
</evidence>
<accession>A0A8J0SJR1</accession>
<name>A0A8J0SJR1_XENTR</name>
<dbReference type="InterPro" id="IPR029133">
    <property type="entry name" value="OCC1"/>
</dbReference>
<evidence type="ECO:0000313" key="3">
    <source>
        <dbReference type="Proteomes" id="UP000008143"/>
    </source>
</evidence>
<evidence type="ECO:0000313" key="4">
    <source>
        <dbReference type="RefSeq" id="XP_012815324.1"/>
    </source>
</evidence>
<keyword evidence="3" id="KW-1185">Reference proteome</keyword>
<comment type="similarity">
    <text evidence="1">Belongs to the OCC1 family.</text>
</comment>
<dbReference type="Pfam" id="PF15506">
    <property type="entry name" value="OCC1"/>
    <property type="match status" value="1"/>
</dbReference>
<dbReference type="GeneID" id="100493883"/>
<proteinExistence type="inferred from homology"/>
<dbReference type="Proteomes" id="UP000008143">
    <property type="component" value="Chromosome 3"/>
</dbReference>
<dbReference type="AlphaFoldDB" id="A0A8J0SJR1"/>
<reference evidence="4" key="1">
    <citation type="submission" date="2025-08" db="UniProtKB">
        <authorList>
            <consortium name="RefSeq"/>
        </authorList>
    </citation>
    <scope>IDENTIFICATION</scope>
    <source>
        <strain evidence="4">Nigerian</strain>
        <tissue evidence="4">Liver and blood</tissue>
    </source>
</reference>
<dbReference type="AGR" id="Xenbase:XB-GENE-29076927"/>
<dbReference type="RefSeq" id="XP_012815324.1">
    <property type="nucleotide sequence ID" value="XM_012959870.3"/>
</dbReference>
<evidence type="ECO:0000313" key="5">
    <source>
        <dbReference type="Xenbase" id="XB-GENE-29076927"/>
    </source>
</evidence>
<dbReference type="PANTHER" id="PTHR38502:SF1">
    <property type="entry name" value="OVEREXPRESSED IN COLON CARCINOMA 1 PROTEIN"/>
    <property type="match status" value="1"/>
</dbReference>
<dbReference type="CTD" id="101103059"/>
<evidence type="ECO:0000256" key="2">
    <source>
        <dbReference type="SAM" id="MobiDB-lite"/>
    </source>
</evidence>
<organism evidence="3 4">
    <name type="scientific">Xenopus tropicalis</name>
    <name type="common">Western clawed frog</name>
    <name type="synonym">Silurana tropicalis</name>
    <dbReference type="NCBI Taxonomy" id="8364"/>
    <lineage>
        <taxon>Eukaryota</taxon>
        <taxon>Metazoa</taxon>
        <taxon>Chordata</taxon>
        <taxon>Craniata</taxon>
        <taxon>Vertebrata</taxon>
        <taxon>Euteleostomi</taxon>
        <taxon>Amphibia</taxon>
        <taxon>Batrachia</taxon>
        <taxon>Anura</taxon>
        <taxon>Pipoidea</taxon>
        <taxon>Pipidae</taxon>
        <taxon>Xenopodinae</taxon>
        <taxon>Xenopus</taxon>
        <taxon>Silurana</taxon>
    </lineage>
</organism>
<gene>
    <name evidence="4 5" type="primary">c3h12orf75</name>
</gene>
<dbReference type="Xenbase" id="XB-GENE-29076927">
    <property type="gene designation" value="c3h12orf75"/>
</dbReference>
<feature type="compositionally biased region" description="Basic and acidic residues" evidence="2">
    <location>
        <begin position="31"/>
        <end position="62"/>
    </location>
</feature>
<sequence>MHAICRKGQKSKTDQLQFSTLLIKDPCGTVKDQDEHETTKEKISPEGTSKDTAEESEDDKRRNYGGVYVGIPADAVSAACSSSKDGRKVLYTSYGQRTESANQSPRVSSCMAQPAS</sequence>
<protein>
    <submittedName>
        <fullName evidence="4">Overexpressed in colon carcinoma 1 protein isoform X1</fullName>
    </submittedName>
</protein>